<dbReference type="EMBL" id="GBRH01209651">
    <property type="protein sequence ID" value="JAD88244.1"/>
    <property type="molecule type" value="Transcribed_RNA"/>
</dbReference>
<reference evidence="1" key="2">
    <citation type="journal article" date="2015" name="Data Brief">
        <title>Shoot transcriptome of the giant reed, Arundo donax.</title>
        <authorList>
            <person name="Barrero R.A."/>
            <person name="Guerrero F.D."/>
            <person name="Moolhuijzen P."/>
            <person name="Goolsby J.A."/>
            <person name="Tidwell J."/>
            <person name="Bellgard S.E."/>
            <person name="Bellgard M.I."/>
        </authorList>
    </citation>
    <scope>NUCLEOTIDE SEQUENCE</scope>
    <source>
        <tissue evidence="1">Shoot tissue taken approximately 20 cm above the soil surface</tissue>
    </source>
</reference>
<name>A0A0A9DI45_ARUDO</name>
<dbReference type="AlphaFoldDB" id="A0A0A9DI45"/>
<organism evidence="1">
    <name type="scientific">Arundo donax</name>
    <name type="common">Giant reed</name>
    <name type="synonym">Donax arundinaceus</name>
    <dbReference type="NCBI Taxonomy" id="35708"/>
    <lineage>
        <taxon>Eukaryota</taxon>
        <taxon>Viridiplantae</taxon>
        <taxon>Streptophyta</taxon>
        <taxon>Embryophyta</taxon>
        <taxon>Tracheophyta</taxon>
        <taxon>Spermatophyta</taxon>
        <taxon>Magnoliopsida</taxon>
        <taxon>Liliopsida</taxon>
        <taxon>Poales</taxon>
        <taxon>Poaceae</taxon>
        <taxon>PACMAD clade</taxon>
        <taxon>Arundinoideae</taxon>
        <taxon>Arundineae</taxon>
        <taxon>Arundo</taxon>
    </lineage>
</organism>
<sequence>MEKLMSLYFDEEKYLCYRTNLLPSFASMHSYFTLNNFNLPYYHHLLIKSDLRLR</sequence>
<protein>
    <submittedName>
        <fullName evidence="1">Uncharacterized protein</fullName>
    </submittedName>
</protein>
<reference evidence="1" key="1">
    <citation type="submission" date="2014-09" db="EMBL/GenBank/DDBJ databases">
        <authorList>
            <person name="Magalhaes I.L.F."/>
            <person name="Oliveira U."/>
            <person name="Santos F.R."/>
            <person name="Vidigal T.H.D.A."/>
            <person name="Brescovit A.D."/>
            <person name="Santos A.J."/>
        </authorList>
    </citation>
    <scope>NUCLEOTIDE SEQUENCE</scope>
    <source>
        <tissue evidence="1">Shoot tissue taken approximately 20 cm above the soil surface</tissue>
    </source>
</reference>
<proteinExistence type="predicted"/>
<accession>A0A0A9DI45</accession>
<evidence type="ECO:0000313" key="1">
    <source>
        <dbReference type="EMBL" id="JAD88244.1"/>
    </source>
</evidence>